<dbReference type="AlphaFoldDB" id="A0AAV9XMZ9"/>
<comment type="caution">
    <text evidence="1">The sequence shown here is derived from an EMBL/GenBank/DDBJ whole genome shotgun (WGS) entry which is preliminary data.</text>
</comment>
<protein>
    <submittedName>
        <fullName evidence="1">Uncharacterized protein</fullName>
    </submittedName>
</protein>
<dbReference type="Proteomes" id="UP001365542">
    <property type="component" value="Unassembled WGS sequence"/>
</dbReference>
<accession>A0AAV9XMZ9</accession>
<organism evidence="1 2">
    <name type="scientific">Orbilia ellipsospora</name>
    <dbReference type="NCBI Taxonomy" id="2528407"/>
    <lineage>
        <taxon>Eukaryota</taxon>
        <taxon>Fungi</taxon>
        <taxon>Dikarya</taxon>
        <taxon>Ascomycota</taxon>
        <taxon>Pezizomycotina</taxon>
        <taxon>Orbiliomycetes</taxon>
        <taxon>Orbiliales</taxon>
        <taxon>Orbiliaceae</taxon>
        <taxon>Orbilia</taxon>
    </lineage>
</organism>
<keyword evidence="2" id="KW-1185">Reference proteome</keyword>
<gene>
    <name evidence="1" type="ORF">TWF694_000235</name>
</gene>
<name>A0AAV9XMZ9_9PEZI</name>
<evidence type="ECO:0000313" key="1">
    <source>
        <dbReference type="EMBL" id="KAK6543489.1"/>
    </source>
</evidence>
<reference evidence="1 2" key="1">
    <citation type="submission" date="2019-10" db="EMBL/GenBank/DDBJ databases">
        <authorList>
            <person name="Palmer J.M."/>
        </authorList>
    </citation>
    <scope>NUCLEOTIDE SEQUENCE [LARGE SCALE GENOMIC DNA]</scope>
    <source>
        <strain evidence="1 2">TWF694</strain>
    </source>
</reference>
<dbReference type="EMBL" id="JAVHJO010000001">
    <property type="protein sequence ID" value="KAK6543489.1"/>
    <property type="molecule type" value="Genomic_DNA"/>
</dbReference>
<sequence length="517" mass="59044">MAHYRVSIAEDDTRQRRIAHDIRKQMIHAAGMRRVRFYDDETSAGPIPPPPGFIYRWEAEMQPAMHHRRRSHLWHEYPRPHPFQRGESSLSNRAVFGDDERGYQNLPFVPPHLAQIPTWSSTEAQDGYDSEDGQITTRVIELLDDSSNIMSDEDIIEPYGPTTEPIQTAAIRAESARQDADQSGSMVEAIFFYCIVCIFVVVLRNIPGLFSTLFGWDAWVGGDELGAGGELEGPQYNSGPFMASYFAATSQTMDSNISGGTPLKLPHDAPKHAETPARITVHWRAQHERPPIESPYGSKIYTTNKKPEDAKYPQWYAVTDKPTKATDKLGYFPIIAANPDYEACARILGLQKAVIPHIKQALRRRYWNKKNFLVLDYGEKQTRERLAEEINIGMRGYATKLTKILRAGKGSKPFLEATKEQWKPWDQLSQAVYKHGNYKSSGFLLYKLCEGLIQELRAEKQAARIYAYRMCQAKKRVRERNRREKGMRLPLMKTRQGTSLLKLALIRSGENRRNTIG</sequence>
<evidence type="ECO:0000313" key="2">
    <source>
        <dbReference type="Proteomes" id="UP001365542"/>
    </source>
</evidence>
<proteinExistence type="predicted"/>